<keyword evidence="5 8" id="KW-0812">Transmembrane</keyword>
<evidence type="ECO:0000313" key="10">
    <source>
        <dbReference type="Proteomes" id="UP000662873"/>
    </source>
</evidence>
<keyword evidence="7 8" id="KW-0472">Membrane</keyword>
<dbReference type="PANTHER" id="PTHR30472">
    <property type="entry name" value="FERRIC ENTEROBACTIN TRANSPORT SYSTEM PERMEASE PROTEIN"/>
    <property type="match status" value="1"/>
</dbReference>
<protein>
    <submittedName>
        <fullName evidence="9">ABC transporter permease</fullName>
    </submittedName>
</protein>
<evidence type="ECO:0000256" key="8">
    <source>
        <dbReference type="SAM" id="Phobius"/>
    </source>
</evidence>
<feature type="transmembrane region" description="Helical" evidence="8">
    <location>
        <begin position="133"/>
        <end position="154"/>
    </location>
</feature>
<evidence type="ECO:0000256" key="2">
    <source>
        <dbReference type="ARBA" id="ARBA00007935"/>
    </source>
</evidence>
<dbReference type="InterPro" id="IPR000522">
    <property type="entry name" value="ABC_transptr_permease_BtuC"/>
</dbReference>
<reference evidence="9" key="1">
    <citation type="journal article" name="DNA Res.">
        <title>The physiological potential of anammox bacteria as revealed by their core genome structure.</title>
        <authorList>
            <person name="Okubo T."/>
            <person name="Toyoda A."/>
            <person name="Fukuhara K."/>
            <person name="Uchiyama I."/>
            <person name="Harigaya Y."/>
            <person name="Kuroiwa M."/>
            <person name="Suzuki T."/>
            <person name="Murakami Y."/>
            <person name="Suwa Y."/>
            <person name="Takami H."/>
        </authorList>
    </citation>
    <scope>NUCLEOTIDE SEQUENCE</scope>
    <source>
        <strain evidence="9">317325-2</strain>
    </source>
</reference>
<dbReference type="EMBL" id="AP021858">
    <property type="protein sequence ID" value="BBO23564.1"/>
    <property type="molecule type" value="Genomic_DNA"/>
</dbReference>
<dbReference type="GO" id="GO:0005886">
    <property type="term" value="C:plasma membrane"/>
    <property type="evidence" value="ECO:0007669"/>
    <property type="project" value="UniProtKB-SubCell"/>
</dbReference>
<accession>A0A809SE29</accession>
<keyword evidence="3" id="KW-0813">Transport</keyword>
<organism evidence="9 10">
    <name type="scientific">Candidatus Nitrosymbiomonas proteolyticus</name>
    <dbReference type="NCBI Taxonomy" id="2608984"/>
    <lineage>
        <taxon>Bacteria</taxon>
        <taxon>Bacillati</taxon>
        <taxon>Armatimonadota</taxon>
        <taxon>Armatimonadota incertae sedis</taxon>
        <taxon>Candidatus Nitrosymbiomonas</taxon>
    </lineage>
</organism>
<comment type="similarity">
    <text evidence="2">Belongs to the binding-protein-dependent transport system permease family. FecCD subfamily.</text>
</comment>
<dbReference type="InterPro" id="IPR037294">
    <property type="entry name" value="ABC_BtuC-like"/>
</dbReference>
<evidence type="ECO:0000256" key="4">
    <source>
        <dbReference type="ARBA" id="ARBA00022475"/>
    </source>
</evidence>
<dbReference type="GO" id="GO:0022857">
    <property type="term" value="F:transmembrane transporter activity"/>
    <property type="evidence" value="ECO:0007669"/>
    <property type="project" value="InterPro"/>
</dbReference>
<gene>
    <name evidence="9" type="ORF">NPRO_11590</name>
</gene>
<evidence type="ECO:0000256" key="5">
    <source>
        <dbReference type="ARBA" id="ARBA00022692"/>
    </source>
</evidence>
<feature type="transmembrane region" description="Helical" evidence="8">
    <location>
        <begin position="166"/>
        <end position="189"/>
    </location>
</feature>
<name>A0A809SE29_9BACT</name>
<feature type="transmembrane region" description="Helical" evidence="8">
    <location>
        <begin position="12"/>
        <end position="34"/>
    </location>
</feature>
<feature type="transmembrane region" description="Helical" evidence="8">
    <location>
        <begin position="261"/>
        <end position="284"/>
    </location>
</feature>
<proteinExistence type="inferred from homology"/>
<dbReference type="Gene3D" id="1.10.3470.10">
    <property type="entry name" value="ABC transporter involved in vitamin B12 uptake, BtuC"/>
    <property type="match status" value="1"/>
</dbReference>
<keyword evidence="4" id="KW-1003">Cell membrane</keyword>
<feature type="transmembrane region" description="Helical" evidence="8">
    <location>
        <begin position="323"/>
        <end position="341"/>
    </location>
</feature>
<dbReference type="KEGG" id="npy:NPRO_11590"/>
<evidence type="ECO:0000256" key="6">
    <source>
        <dbReference type="ARBA" id="ARBA00022989"/>
    </source>
</evidence>
<dbReference type="SUPFAM" id="SSF81345">
    <property type="entry name" value="ABC transporter involved in vitamin B12 uptake, BtuC"/>
    <property type="match status" value="1"/>
</dbReference>
<dbReference type="PANTHER" id="PTHR30472:SF25">
    <property type="entry name" value="ABC TRANSPORTER PERMEASE PROTEIN MJ0876-RELATED"/>
    <property type="match status" value="1"/>
</dbReference>
<evidence type="ECO:0000256" key="7">
    <source>
        <dbReference type="ARBA" id="ARBA00023136"/>
    </source>
</evidence>
<evidence type="ECO:0000256" key="3">
    <source>
        <dbReference type="ARBA" id="ARBA00022448"/>
    </source>
</evidence>
<keyword evidence="6 8" id="KW-1133">Transmembrane helix</keyword>
<evidence type="ECO:0000313" key="9">
    <source>
        <dbReference type="EMBL" id="BBO23564.1"/>
    </source>
</evidence>
<comment type="subcellular location">
    <subcellularLocation>
        <location evidence="1">Cell membrane</location>
        <topology evidence="1">Multi-pass membrane protein</topology>
    </subcellularLocation>
</comment>
<feature type="transmembrane region" description="Helical" evidence="8">
    <location>
        <begin position="106"/>
        <end position="126"/>
    </location>
</feature>
<dbReference type="Proteomes" id="UP000662873">
    <property type="component" value="Chromosome"/>
</dbReference>
<dbReference type="CDD" id="cd06550">
    <property type="entry name" value="TM_ABC_iron-siderophores_like"/>
    <property type="match status" value="1"/>
</dbReference>
<evidence type="ECO:0000256" key="1">
    <source>
        <dbReference type="ARBA" id="ARBA00004651"/>
    </source>
</evidence>
<feature type="transmembrane region" description="Helical" evidence="8">
    <location>
        <begin position="77"/>
        <end position="94"/>
    </location>
</feature>
<feature type="transmembrane region" description="Helical" evidence="8">
    <location>
        <begin position="210"/>
        <end position="228"/>
    </location>
</feature>
<dbReference type="Pfam" id="PF01032">
    <property type="entry name" value="FecCD"/>
    <property type="match status" value="1"/>
</dbReference>
<sequence>MVALRATDRSPSLFGTLVLLLALVGVAFVLHLGLGSSSGGLGLRLTPWEVVSELFRGRMPDTTTGNDIIWLIRLPRALGCLLAGGLLGVVGSAFQSLFRNPLADPFIVGVSSGSAVGGALAILLGFAGVAAGLGLLAASFVCGMLSLGLVFSLATSKGAVDVQTLLLSGVVVGAMLSAVLALLLMAGGLDANQVLRWLLGSATPMYWPKIYAMAVALLVGGALLLLQSKSLNALSLGEHTAQRLGVDTRKLKPTVLVTGTAMTAVCVGSVGIIGFLGLVAPHIARRVVGVDWRRSLAGSALIGMSLLLCADVVAQWGLPGGEVPVGVVTALLGAPFLLVLLRRES</sequence>
<dbReference type="AlphaFoldDB" id="A0A809SE29"/>